<dbReference type="Pfam" id="PF14737">
    <property type="entry name" value="DUF4470"/>
    <property type="match status" value="1"/>
</dbReference>
<reference evidence="8 9" key="1">
    <citation type="submission" date="2019-07" db="EMBL/GenBank/DDBJ databases">
        <title>Genomics analysis of Aphanomyces spp. identifies a new class of oomycete effector associated with host adaptation.</title>
        <authorList>
            <person name="Gaulin E."/>
        </authorList>
    </citation>
    <scope>NUCLEOTIDE SEQUENCE [LARGE SCALE GENOMIC DNA]</scope>
    <source>
        <strain evidence="8 9">ATCC 201684</strain>
    </source>
</reference>
<dbReference type="GO" id="GO:0070286">
    <property type="term" value="P:axonemal dynein complex assembly"/>
    <property type="evidence" value="ECO:0007669"/>
    <property type="project" value="InterPro"/>
</dbReference>
<dbReference type="GO" id="GO:0005737">
    <property type="term" value="C:cytoplasm"/>
    <property type="evidence" value="ECO:0007669"/>
    <property type="project" value="UniProtKB-SubCell"/>
</dbReference>
<dbReference type="Pfam" id="PF14740">
    <property type="entry name" value="DUF4471"/>
    <property type="match status" value="1"/>
</dbReference>
<sequence>MTSKTGNLLALGTLGMWGFSPAFDLQEGVSSPADTSNQTQKSSLSEEPLCVLVLNPGDIRHVLTTIARSRRWKKRPLHIYVFEKAPESLARALLLLQIVQDWEIPLRQRCNLFLEVFGNALVQGRTSEYIEEKAKQLVELVCNERGRLADLVDLNHLKMKQRDALVNVFQSWSTSVPFNLERLRDQRLRHFYENRYDYRANLFDWDYTMTLKKIQDASVIHIKQFKQWRNSGIAFEFGDQEYTTPNRTMASYTEATKRGHGSVLCRGFWLDIIVGPYISYGVDCFRSNKFADGLFEIHNKGTGCEQNRHNTTEIAVFNVLSNLHEIETGEIYKMKKAHDVYSGIGEIEDGKRNEVPLSMMDGENDNNRFEVLDEGRDEAQVDARKRAQRIVESFDGVKVILLSGDVQDLAKKPRYQHKFHHVHLSVHATNLLTKPDEERPLTDLLTDNARVSVESSVYLLPLKEKERATYMEKLVEFAESLGLKHTKKQRVFGVQDTYKKDNAVLKFDFERKAT</sequence>
<dbReference type="EMBL" id="VJMJ01000027">
    <property type="protein sequence ID" value="KAF0742526.1"/>
    <property type="molecule type" value="Genomic_DNA"/>
</dbReference>
<feature type="domain" description="DUF4470" evidence="6">
    <location>
        <begin position="16"/>
        <end position="122"/>
    </location>
</feature>
<evidence type="ECO:0000256" key="3">
    <source>
        <dbReference type="ARBA" id="ARBA00022490"/>
    </source>
</evidence>
<dbReference type="InterPro" id="IPR028235">
    <property type="entry name" value="DNAAF3_C"/>
</dbReference>
<feature type="domain" description="Dynein assembly factor 3 C-terminal" evidence="7">
    <location>
        <begin position="153"/>
        <end position="486"/>
    </location>
</feature>
<keyword evidence="5" id="KW-0732">Signal</keyword>
<evidence type="ECO:0000313" key="9">
    <source>
        <dbReference type="Proteomes" id="UP000481153"/>
    </source>
</evidence>
<comment type="similarity">
    <text evidence="2">Belongs to the DNAAF3 family.</text>
</comment>
<dbReference type="GO" id="GO:0044458">
    <property type="term" value="P:motile cilium assembly"/>
    <property type="evidence" value="ECO:0007669"/>
    <property type="project" value="TreeGrafter"/>
</dbReference>
<evidence type="ECO:0000256" key="4">
    <source>
        <dbReference type="ARBA" id="ARBA00022794"/>
    </source>
</evidence>
<protein>
    <recommendedName>
        <fullName evidence="10">Dynein assembly factor 3, axonemal</fullName>
    </recommendedName>
</protein>
<feature type="chain" id="PRO_5026263705" description="Dynein assembly factor 3, axonemal" evidence="5">
    <location>
        <begin position="23"/>
        <end position="514"/>
    </location>
</feature>
<evidence type="ECO:0000259" key="7">
    <source>
        <dbReference type="Pfam" id="PF14740"/>
    </source>
</evidence>
<dbReference type="PANTHER" id="PTHR22118">
    <property type="entry name" value="DYNEIN ASSEMBLY FACTOR 3, AXONEMAL"/>
    <property type="match status" value="1"/>
</dbReference>
<comment type="subcellular location">
    <subcellularLocation>
        <location evidence="1">Cytoplasm</location>
    </subcellularLocation>
</comment>
<feature type="signal peptide" evidence="5">
    <location>
        <begin position="1"/>
        <end position="22"/>
    </location>
</feature>
<dbReference type="VEuPathDB" id="FungiDB:AeMF1_007295"/>
<evidence type="ECO:0000256" key="1">
    <source>
        <dbReference type="ARBA" id="ARBA00004496"/>
    </source>
</evidence>
<dbReference type="Proteomes" id="UP000481153">
    <property type="component" value="Unassembled WGS sequence"/>
</dbReference>
<accession>A0A6G0XPS5</accession>
<evidence type="ECO:0000313" key="8">
    <source>
        <dbReference type="EMBL" id="KAF0742526.1"/>
    </source>
</evidence>
<comment type="caution">
    <text evidence="8">The sequence shown here is derived from an EMBL/GenBank/DDBJ whole genome shotgun (WGS) entry which is preliminary data.</text>
</comment>
<keyword evidence="3" id="KW-0963">Cytoplasm</keyword>
<evidence type="ECO:0000256" key="5">
    <source>
        <dbReference type="SAM" id="SignalP"/>
    </source>
</evidence>
<organism evidence="8 9">
    <name type="scientific">Aphanomyces euteiches</name>
    <dbReference type="NCBI Taxonomy" id="100861"/>
    <lineage>
        <taxon>Eukaryota</taxon>
        <taxon>Sar</taxon>
        <taxon>Stramenopiles</taxon>
        <taxon>Oomycota</taxon>
        <taxon>Saprolegniomycetes</taxon>
        <taxon>Saprolegniales</taxon>
        <taxon>Verrucalvaceae</taxon>
        <taxon>Aphanomyces</taxon>
    </lineage>
</organism>
<evidence type="ECO:0000256" key="2">
    <source>
        <dbReference type="ARBA" id="ARBA00010449"/>
    </source>
</evidence>
<dbReference type="AlphaFoldDB" id="A0A6G0XPS5"/>
<gene>
    <name evidence="8" type="ORF">Ae201684_002619</name>
</gene>
<proteinExistence type="inferred from homology"/>
<evidence type="ECO:0000259" key="6">
    <source>
        <dbReference type="Pfam" id="PF14737"/>
    </source>
</evidence>
<dbReference type="InterPro" id="IPR027974">
    <property type="entry name" value="DUF4470"/>
</dbReference>
<dbReference type="PANTHER" id="PTHR22118:SF14">
    <property type="entry name" value="DYNEIN AXONEMAL ASSEMBLY FACTOR 3"/>
    <property type="match status" value="1"/>
</dbReference>
<keyword evidence="9" id="KW-1185">Reference proteome</keyword>
<dbReference type="InterPro" id="IPR039304">
    <property type="entry name" value="DNAAF3"/>
</dbReference>
<keyword evidence="4" id="KW-0970">Cilium biogenesis/degradation</keyword>
<name>A0A6G0XPS5_9STRA</name>
<evidence type="ECO:0008006" key="10">
    <source>
        <dbReference type="Google" id="ProtNLM"/>
    </source>
</evidence>